<feature type="compositionally biased region" description="Basic and acidic residues" evidence="1">
    <location>
        <begin position="27"/>
        <end position="38"/>
    </location>
</feature>
<proteinExistence type="predicted"/>
<name>A0A8H6ZV68_PLEOS</name>
<evidence type="ECO:0000313" key="3">
    <source>
        <dbReference type="Proteomes" id="UP000623687"/>
    </source>
</evidence>
<feature type="compositionally biased region" description="Polar residues" evidence="1">
    <location>
        <begin position="634"/>
        <end position="646"/>
    </location>
</feature>
<comment type="caution">
    <text evidence="2">The sequence shown here is derived from an EMBL/GenBank/DDBJ whole genome shotgun (WGS) entry which is preliminary data.</text>
</comment>
<dbReference type="OrthoDB" id="3033167at2759"/>
<dbReference type="AlphaFoldDB" id="A0A8H6ZV68"/>
<reference evidence="2" key="1">
    <citation type="submission" date="2019-07" db="EMBL/GenBank/DDBJ databases">
        <authorList>
            <person name="Palmer J.M."/>
        </authorList>
    </citation>
    <scope>NUCLEOTIDE SEQUENCE</scope>
    <source>
        <strain evidence="2">PC9</strain>
    </source>
</reference>
<feature type="compositionally biased region" description="Basic and acidic residues" evidence="1">
    <location>
        <begin position="451"/>
        <end position="461"/>
    </location>
</feature>
<gene>
    <name evidence="2" type="ORF">PC9H_007347</name>
</gene>
<evidence type="ECO:0000256" key="1">
    <source>
        <dbReference type="SAM" id="MobiDB-lite"/>
    </source>
</evidence>
<feature type="region of interest" description="Disordered" evidence="1">
    <location>
        <begin position="409"/>
        <end position="431"/>
    </location>
</feature>
<organism evidence="2 3">
    <name type="scientific">Pleurotus ostreatus</name>
    <name type="common">Oyster mushroom</name>
    <name type="synonym">White-rot fungus</name>
    <dbReference type="NCBI Taxonomy" id="5322"/>
    <lineage>
        <taxon>Eukaryota</taxon>
        <taxon>Fungi</taxon>
        <taxon>Dikarya</taxon>
        <taxon>Basidiomycota</taxon>
        <taxon>Agaricomycotina</taxon>
        <taxon>Agaricomycetes</taxon>
        <taxon>Agaricomycetidae</taxon>
        <taxon>Agaricales</taxon>
        <taxon>Pleurotineae</taxon>
        <taxon>Pleurotaceae</taxon>
        <taxon>Pleurotus</taxon>
    </lineage>
</organism>
<protein>
    <submittedName>
        <fullName evidence="2">Uncharacterized protein</fullName>
    </submittedName>
</protein>
<feature type="region of interest" description="Disordered" evidence="1">
    <location>
        <begin position="633"/>
        <end position="688"/>
    </location>
</feature>
<dbReference type="GeneID" id="59377165"/>
<evidence type="ECO:0000313" key="2">
    <source>
        <dbReference type="EMBL" id="KAF7428128.1"/>
    </source>
</evidence>
<feature type="compositionally biased region" description="Polar residues" evidence="1">
    <location>
        <begin position="673"/>
        <end position="688"/>
    </location>
</feature>
<feature type="region of interest" description="Disordered" evidence="1">
    <location>
        <begin position="171"/>
        <end position="201"/>
    </location>
</feature>
<feature type="region of interest" description="Disordered" evidence="1">
    <location>
        <begin position="1"/>
        <end position="90"/>
    </location>
</feature>
<keyword evidence="3" id="KW-1185">Reference proteome</keyword>
<feature type="compositionally biased region" description="Polar residues" evidence="1">
    <location>
        <begin position="496"/>
        <end position="508"/>
    </location>
</feature>
<feature type="compositionally biased region" description="Pro residues" evidence="1">
    <location>
        <begin position="510"/>
        <end position="519"/>
    </location>
</feature>
<sequence length="688" mass="75737">MRNRKRHRAEDEYADEAGSAGVFSHSRASDERALDGIKHQVQKRRKTGVNTRFDRMVETMNITRPSPSTVSSNRTRSSSLSSYDAPKTPSDAYNYSYQEGTRSVASATRGEKLAVVLEDIETSEMFRVPSFGQPEVVVLGMKDDSAPLPGWLAHTFLALDKKHPLRSLLPKDIQESGTHVKGPHRRRSSHTSPLPSLHEDDIRPAEEADSVFAFGPPEQRSPMHIDTGCSLSNLKMYETKILSPNFVRQDDPPEYQTSNAHVWEGLATSLKVESPRNLNTAFIPFAKPGPCSALAPALNQIPPKPLLLNIPPITDVPDANDSGSAYDMNMLSHSRMLDDSFSHPSLCAQSDGYMSPEYNMDYEDDLVEENTYVDGMDLIPSSDTPGPSSDTLTNLQSSLFATPGPGYRTARPVYFDSPAEDPSNSDPLDESEYQVDWGEIGFQWKPFMRGHNGEEDIDTKPKPLPIPVSVLSEISPPSHHRQPSVTNQVEIPPSSVRRTPQGKQQASPKVQPPPPPPETPVKSLLEQDVITYDLFVQELDAPRTPTKASGTDFYDFQDCPSSQQSLAAPGSPFAQASVEEAHSCGRITPESELGPVFAPAPGIYISPLKDAECSDSSQVDQLDESVADVDELCFQSQPQTKSTAIQSPPSRRRINRRTSSSVLPLSPIHEHPPTSSQITTDSIESWEE</sequence>
<accession>A0A8H6ZV68</accession>
<dbReference type="RefSeq" id="XP_036630500.1">
    <property type="nucleotide sequence ID" value="XM_036776880.1"/>
</dbReference>
<feature type="region of interest" description="Disordered" evidence="1">
    <location>
        <begin position="448"/>
        <end position="522"/>
    </location>
</feature>
<dbReference type="EMBL" id="JACETU010000005">
    <property type="protein sequence ID" value="KAF7428128.1"/>
    <property type="molecule type" value="Genomic_DNA"/>
</dbReference>
<dbReference type="Proteomes" id="UP000623687">
    <property type="component" value="Unassembled WGS sequence"/>
</dbReference>
<dbReference type="VEuPathDB" id="FungiDB:PC9H_007347"/>
<feature type="compositionally biased region" description="Low complexity" evidence="1">
    <location>
        <begin position="63"/>
        <end position="82"/>
    </location>
</feature>